<proteinExistence type="inferred from homology"/>
<dbReference type="PROSITE" id="PS00070">
    <property type="entry name" value="ALDEHYDE_DEHYDR_CYS"/>
    <property type="match status" value="1"/>
</dbReference>
<dbReference type="FunFam" id="3.40.605.10:FF:000004">
    <property type="entry name" value="Aldehyde dehydrogenase"/>
    <property type="match status" value="1"/>
</dbReference>
<dbReference type="InterPro" id="IPR029510">
    <property type="entry name" value="Ald_DH_CS_GLU"/>
</dbReference>
<evidence type="ECO:0000256" key="5">
    <source>
        <dbReference type="PROSITE-ProRule" id="PRU10007"/>
    </source>
</evidence>
<feature type="domain" description="Aldehyde dehydrogenase" evidence="8">
    <location>
        <begin position="15"/>
        <end position="443"/>
    </location>
</feature>
<feature type="active site" evidence="4 5">
    <location>
        <position position="225"/>
    </location>
</feature>
<evidence type="ECO:0000313" key="10">
    <source>
        <dbReference type="Proteomes" id="UP000535890"/>
    </source>
</evidence>
<comment type="caution">
    <text evidence="9">The sequence shown here is derived from an EMBL/GenBank/DDBJ whole genome shotgun (WGS) entry which is preliminary data.</text>
</comment>
<comment type="similarity">
    <text evidence="1 3 6">Belongs to the aldehyde dehydrogenase family.</text>
</comment>
<accession>A0A7Y9DYW6</accession>
<dbReference type="InterPro" id="IPR016160">
    <property type="entry name" value="Ald_DH_CS_CYS"/>
</dbReference>
<dbReference type="InterPro" id="IPR015590">
    <property type="entry name" value="Aldehyde_DH_dom"/>
</dbReference>
<organism evidence="9 10">
    <name type="scientific">Actinomycetospora corticicola</name>
    <dbReference type="NCBI Taxonomy" id="663602"/>
    <lineage>
        <taxon>Bacteria</taxon>
        <taxon>Bacillati</taxon>
        <taxon>Actinomycetota</taxon>
        <taxon>Actinomycetes</taxon>
        <taxon>Pseudonocardiales</taxon>
        <taxon>Pseudonocardiaceae</taxon>
        <taxon>Actinomycetospora</taxon>
    </lineage>
</organism>
<dbReference type="PANTHER" id="PTHR43570">
    <property type="entry name" value="ALDEHYDE DEHYDROGENASE"/>
    <property type="match status" value="1"/>
</dbReference>
<dbReference type="SUPFAM" id="SSF53720">
    <property type="entry name" value="ALDH-like"/>
    <property type="match status" value="1"/>
</dbReference>
<evidence type="ECO:0000256" key="2">
    <source>
        <dbReference type="ARBA" id="ARBA00023002"/>
    </source>
</evidence>
<dbReference type="GO" id="GO:0004029">
    <property type="term" value="F:aldehyde dehydrogenase (NAD+) activity"/>
    <property type="evidence" value="ECO:0007669"/>
    <property type="project" value="TreeGrafter"/>
</dbReference>
<gene>
    <name evidence="9" type="ORF">BJ983_003874</name>
</gene>
<evidence type="ECO:0000256" key="1">
    <source>
        <dbReference type="ARBA" id="ARBA00009986"/>
    </source>
</evidence>
<dbReference type="PANTHER" id="PTHR43570:SF16">
    <property type="entry name" value="ALDEHYDE DEHYDROGENASE TYPE III, ISOFORM Q"/>
    <property type="match status" value="1"/>
</dbReference>
<name>A0A7Y9DYW6_9PSEU</name>
<dbReference type="InterPro" id="IPR016162">
    <property type="entry name" value="Ald_DH_N"/>
</dbReference>
<dbReference type="InterPro" id="IPR016161">
    <property type="entry name" value="Ald_DH/histidinol_DH"/>
</dbReference>
<evidence type="ECO:0000259" key="8">
    <source>
        <dbReference type="Pfam" id="PF00171"/>
    </source>
</evidence>
<dbReference type="AlphaFoldDB" id="A0A7Y9DYW6"/>
<reference evidence="9 10" key="1">
    <citation type="submission" date="2020-07" db="EMBL/GenBank/DDBJ databases">
        <title>Sequencing the genomes of 1000 actinobacteria strains.</title>
        <authorList>
            <person name="Klenk H.-P."/>
        </authorList>
    </citation>
    <scope>NUCLEOTIDE SEQUENCE [LARGE SCALE GENOMIC DNA]</scope>
    <source>
        <strain evidence="9 10">DSM 45772</strain>
    </source>
</reference>
<dbReference type="EMBL" id="JACCBN010000001">
    <property type="protein sequence ID" value="NYD37772.1"/>
    <property type="molecule type" value="Genomic_DNA"/>
</dbReference>
<dbReference type="GO" id="GO:0005737">
    <property type="term" value="C:cytoplasm"/>
    <property type="evidence" value="ECO:0007669"/>
    <property type="project" value="TreeGrafter"/>
</dbReference>
<sequence length="476" mass="50585">MSDTVRRSPAPAAVTGSPVEVAVRTARTAYDSGRTRSLRWRRTQLAALERLLAEAEDELVGALAADLGRPAVDAWLADLSSTAAESRYARRYLGWWARPRVTGVPLGVAPAVGTWRPEPLGVVAIIGPWNYPVYLTLAPLVAALAAGNTAVLKPSEYAPATAAALGRLVPRYLDPQAVTVVPGGPAETQELIGAGVDHVFFTGSPEVGAKVMETAARTLTPVTLELGGKSPTIVDASADVAVAARRVAWTKLMNSGQTCVAPDYVLVHRGVAEEFLAAFTAAAQEMRRGDLAMRVVDERHAARVRGLLTGHGGRVVLGGDTGVTTAGAGDLAGPGVDLTVVLDPDPDSALMREEIFGPVLPVLTVDSMAEAVDFVEARPRPLATYVFSRTRATVEAVRDRIATGGIVTNHTMFHVLVPQLPFGGIGRSGMGAYHGKWGFEALSHRRPTLHKPTWPDPSLVYPPYAESTRKLLRKIF</sequence>
<dbReference type="PIRSF" id="PIRSF036492">
    <property type="entry name" value="ALDH"/>
    <property type="match status" value="1"/>
</dbReference>
<dbReference type="RefSeq" id="WP_179795304.1">
    <property type="nucleotide sequence ID" value="NZ_BAABHP010000025.1"/>
</dbReference>
<dbReference type="Gene3D" id="3.40.309.10">
    <property type="entry name" value="Aldehyde Dehydrogenase, Chain A, domain 2"/>
    <property type="match status" value="1"/>
</dbReference>
<evidence type="ECO:0000256" key="4">
    <source>
        <dbReference type="PIRSR" id="PIRSR036492-1"/>
    </source>
</evidence>
<evidence type="ECO:0000256" key="3">
    <source>
        <dbReference type="PIRNR" id="PIRNR036492"/>
    </source>
</evidence>
<evidence type="ECO:0000256" key="6">
    <source>
        <dbReference type="RuleBase" id="RU003345"/>
    </source>
</evidence>
<evidence type="ECO:0000313" key="9">
    <source>
        <dbReference type="EMBL" id="NYD37772.1"/>
    </source>
</evidence>
<keyword evidence="2 3" id="KW-0560">Oxidoreductase</keyword>
<keyword evidence="10" id="KW-1185">Reference proteome</keyword>
<dbReference type="PROSITE" id="PS00687">
    <property type="entry name" value="ALDEHYDE_DEHYDR_GLU"/>
    <property type="match status" value="1"/>
</dbReference>
<dbReference type="CDD" id="cd07087">
    <property type="entry name" value="ALDH_F3-13-14_CALDH-like"/>
    <property type="match status" value="1"/>
</dbReference>
<dbReference type="GO" id="GO:0006081">
    <property type="term" value="P:aldehyde metabolic process"/>
    <property type="evidence" value="ECO:0007669"/>
    <property type="project" value="InterPro"/>
</dbReference>
<protein>
    <recommendedName>
        <fullName evidence="3">Aldehyde dehydrogenase</fullName>
    </recommendedName>
</protein>
<dbReference type="InterPro" id="IPR012394">
    <property type="entry name" value="Aldehyde_DH_NAD(P)"/>
</dbReference>
<dbReference type="Pfam" id="PF00171">
    <property type="entry name" value="Aldedh"/>
    <property type="match status" value="1"/>
</dbReference>
<feature type="coiled-coil region" evidence="7">
    <location>
        <begin position="38"/>
        <end position="65"/>
    </location>
</feature>
<dbReference type="InterPro" id="IPR016163">
    <property type="entry name" value="Ald_DH_C"/>
</dbReference>
<feature type="active site" evidence="4">
    <location>
        <position position="259"/>
    </location>
</feature>
<evidence type="ECO:0000256" key="7">
    <source>
        <dbReference type="SAM" id="Coils"/>
    </source>
</evidence>
<dbReference type="Proteomes" id="UP000535890">
    <property type="component" value="Unassembled WGS sequence"/>
</dbReference>
<keyword evidence="7" id="KW-0175">Coiled coil</keyword>
<dbReference type="Gene3D" id="3.40.605.10">
    <property type="entry name" value="Aldehyde Dehydrogenase, Chain A, domain 1"/>
    <property type="match status" value="1"/>
</dbReference>